<organism evidence="1">
    <name type="scientific">Ralstonia solanacearum</name>
    <name type="common">Pseudomonas solanacearum</name>
    <dbReference type="NCBI Taxonomy" id="305"/>
    <lineage>
        <taxon>Bacteria</taxon>
        <taxon>Pseudomonadati</taxon>
        <taxon>Pseudomonadota</taxon>
        <taxon>Betaproteobacteria</taxon>
        <taxon>Burkholderiales</taxon>
        <taxon>Burkholderiaceae</taxon>
        <taxon>Ralstonia</taxon>
        <taxon>Ralstonia solanacearum species complex</taxon>
    </lineage>
</organism>
<proteinExistence type="predicted"/>
<name>A0A0S4U013_RALSL</name>
<protein>
    <submittedName>
        <fullName evidence="1">Uncharacterized protein</fullName>
    </submittedName>
</protein>
<dbReference type="EMBL" id="LN899819">
    <property type="protein sequence ID" value="CUV15610.1"/>
    <property type="molecule type" value="Genomic_DNA"/>
</dbReference>
<reference evidence="1" key="1">
    <citation type="submission" date="2015-10" db="EMBL/GenBank/DDBJ databases">
        <authorList>
            <person name="Gilbert D.G."/>
        </authorList>
    </citation>
    <scope>NUCLEOTIDE SEQUENCE</scope>
    <source>
        <strain evidence="1">Phyl III-seqv23</strain>
    </source>
</reference>
<evidence type="ECO:0000313" key="1">
    <source>
        <dbReference type="EMBL" id="CUV15610.1"/>
    </source>
</evidence>
<accession>A0A0S4U013</accession>
<sequence>MVDFASPEFFDTKIIDGKAKNSHLTRNEHRDGRLELKGHVEQDLGYSKIEAACGRANKAQ</sequence>
<dbReference type="AlphaFoldDB" id="A0A0S4U013"/>
<gene>
    <name evidence="1" type="ORF">RUN39_v1_1780004</name>
</gene>